<dbReference type="EMBL" id="JACBZO010000001">
    <property type="protein sequence ID" value="NYI41664.1"/>
    <property type="molecule type" value="Genomic_DNA"/>
</dbReference>
<organism evidence="13 14">
    <name type="scientific">Demequina lutea</name>
    <dbReference type="NCBI Taxonomy" id="431489"/>
    <lineage>
        <taxon>Bacteria</taxon>
        <taxon>Bacillati</taxon>
        <taxon>Actinomycetota</taxon>
        <taxon>Actinomycetes</taxon>
        <taxon>Micrococcales</taxon>
        <taxon>Demequinaceae</taxon>
        <taxon>Demequina</taxon>
    </lineage>
</organism>
<dbReference type="SUPFAM" id="SSF144083">
    <property type="entry name" value="Magnesium transport protein CorA, transmembrane region"/>
    <property type="match status" value="1"/>
</dbReference>
<feature type="transmembrane region" description="Helical" evidence="12">
    <location>
        <begin position="276"/>
        <end position="295"/>
    </location>
</feature>
<dbReference type="GO" id="GO:0005886">
    <property type="term" value="C:plasma membrane"/>
    <property type="evidence" value="ECO:0007669"/>
    <property type="project" value="UniProtKB-SubCell"/>
</dbReference>
<dbReference type="InterPro" id="IPR045861">
    <property type="entry name" value="CorA_cytoplasmic_dom"/>
</dbReference>
<keyword evidence="9 12" id="KW-0472">Membrane</keyword>
<keyword evidence="5 12" id="KW-0812">Transmembrane</keyword>
<dbReference type="AlphaFoldDB" id="A0A7Y9ZA72"/>
<name>A0A7Y9ZA72_9MICO</name>
<evidence type="ECO:0000313" key="13">
    <source>
        <dbReference type="EMBL" id="NYI41664.1"/>
    </source>
</evidence>
<dbReference type="SUPFAM" id="SSF143865">
    <property type="entry name" value="CorA soluble domain-like"/>
    <property type="match status" value="1"/>
</dbReference>
<evidence type="ECO:0000256" key="3">
    <source>
        <dbReference type="ARBA" id="ARBA00022448"/>
    </source>
</evidence>
<dbReference type="Gene3D" id="3.30.460.20">
    <property type="entry name" value="CorA soluble domain-like"/>
    <property type="match status" value="1"/>
</dbReference>
<evidence type="ECO:0000256" key="11">
    <source>
        <dbReference type="ARBA" id="ARBA00045497"/>
    </source>
</evidence>
<feature type="transmembrane region" description="Helical" evidence="12">
    <location>
        <begin position="307"/>
        <end position="327"/>
    </location>
</feature>
<dbReference type="GO" id="GO:0050897">
    <property type="term" value="F:cobalt ion binding"/>
    <property type="evidence" value="ECO:0007669"/>
    <property type="project" value="TreeGrafter"/>
</dbReference>
<dbReference type="Pfam" id="PF01544">
    <property type="entry name" value="CorA"/>
    <property type="match status" value="1"/>
</dbReference>
<keyword evidence="8" id="KW-0406">Ion transport</keyword>
<evidence type="ECO:0000256" key="9">
    <source>
        <dbReference type="ARBA" id="ARBA00023136"/>
    </source>
</evidence>
<dbReference type="GO" id="GO:0015095">
    <property type="term" value="F:magnesium ion transmembrane transporter activity"/>
    <property type="evidence" value="ECO:0007669"/>
    <property type="project" value="TreeGrafter"/>
</dbReference>
<reference evidence="13 14" key="1">
    <citation type="submission" date="2020-07" db="EMBL/GenBank/DDBJ databases">
        <title>Sequencing the genomes of 1000 actinobacteria strains.</title>
        <authorList>
            <person name="Klenk H.-P."/>
        </authorList>
    </citation>
    <scope>NUCLEOTIDE SEQUENCE [LARGE SCALE GENOMIC DNA]</scope>
    <source>
        <strain evidence="13 14">DSM 19970</strain>
    </source>
</reference>
<dbReference type="GO" id="GO:0000287">
    <property type="term" value="F:magnesium ion binding"/>
    <property type="evidence" value="ECO:0007669"/>
    <property type="project" value="TreeGrafter"/>
</dbReference>
<comment type="subcellular location">
    <subcellularLocation>
        <location evidence="1">Cell membrane</location>
        <topology evidence="1">Multi-pass membrane protein</topology>
    </subcellularLocation>
</comment>
<dbReference type="PANTHER" id="PTHR46494">
    <property type="entry name" value="CORA FAMILY METAL ION TRANSPORTER (EUROFUNG)"/>
    <property type="match status" value="1"/>
</dbReference>
<protein>
    <submittedName>
        <fullName evidence="13">Magnesium transporter</fullName>
    </submittedName>
</protein>
<dbReference type="FunFam" id="1.20.58.340:FF:000004">
    <property type="entry name" value="Magnesium transport protein CorA"/>
    <property type="match status" value="1"/>
</dbReference>
<evidence type="ECO:0000313" key="14">
    <source>
        <dbReference type="Proteomes" id="UP000547973"/>
    </source>
</evidence>
<dbReference type="PANTHER" id="PTHR46494:SF1">
    <property type="entry name" value="CORA FAMILY METAL ION TRANSPORTER (EUROFUNG)"/>
    <property type="match status" value="1"/>
</dbReference>
<gene>
    <name evidence="13" type="ORF">BKA03_001783</name>
</gene>
<dbReference type="Proteomes" id="UP000547973">
    <property type="component" value="Unassembled WGS sequence"/>
</dbReference>
<evidence type="ECO:0000256" key="1">
    <source>
        <dbReference type="ARBA" id="ARBA00004651"/>
    </source>
</evidence>
<keyword evidence="14" id="KW-1185">Reference proteome</keyword>
<evidence type="ECO:0000256" key="10">
    <source>
        <dbReference type="ARBA" id="ARBA00034269"/>
    </source>
</evidence>
<evidence type="ECO:0000256" key="4">
    <source>
        <dbReference type="ARBA" id="ARBA00022475"/>
    </source>
</evidence>
<dbReference type="InterPro" id="IPR045863">
    <property type="entry name" value="CorA_TM1_TM2"/>
</dbReference>
<comment type="similarity">
    <text evidence="2">Belongs to the CorA metal ion transporter (MIT) (TC 1.A.35) family.</text>
</comment>
<comment type="function">
    <text evidence="11">Mediates influx of magnesium ions. Alternates between open and closed states. Activated by low cytoplasmic Mg(2+) levels. Inactive when cytoplasmic Mg(2+) levels are high.</text>
</comment>
<dbReference type="InterPro" id="IPR002523">
    <property type="entry name" value="MgTranspt_CorA/ZnTranspt_ZntB"/>
</dbReference>
<accession>A0A7Y9ZA72</accession>
<keyword evidence="6" id="KW-0460">Magnesium</keyword>
<evidence type="ECO:0000256" key="5">
    <source>
        <dbReference type="ARBA" id="ARBA00022692"/>
    </source>
</evidence>
<sequence>MAIVDCAVYVEGARVHDAVSVEDAVSRAKRSTGFAWVGLLRPSDDELESVGSAFGMHALAIEDAMKGHQRSKLERYDENLALVVRSARYLESSETVEFGEIHLFVTPKAVVSVRLAEEPDLGTVRSRLEEEPRLLELGPRAVLYAVLDQVADSYEPVVAGLENDIDEVEDQIFGEEITAKVSRRIYALHREVIGFQRAVQPLAGVLDELRLLAATDETDIELRRLFRDVHDHVIRVGDRVDNFRSLLDNALSTHMALVAQRQTEASLAQNEQTKQISAWAAILFAPSLVGTIYGMNFHHMPELAWAWGYPFALGLMATLGGVLFGVFKHVKWI</sequence>
<keyword evidence="7 12" id="KW-1133">Transmembrane helix</keyword>
<comment type="caution">
    <text evidence="13">The sequence shown here is derived from an EMBL/GenBank/DDBJ whole genome shotgun (WGS) entry which is preliminary data.</text>
</comment>
<evidence type="ECO:0000256" key="8">
    <source>
        <dbReference type="ARBA" id="ARBA00023065"/>
    </source>
</evidence>
<keyword evidence="4" id="KW-1003">Cell membrane</keyword>
<evidence type="ECO:0000256" key="6">
    <source>
        <dbReference type="ARBA" id="ARBA00022842"/>
    </source>
</evidence>
<evidence type="ECO:0000256" key="7">
    <source>
        <dbReference type="ARBA" id="ARBA00022989"/>
    </source>
</evidence>
<keyword evidence="3" id="KW-0813">Transport</keyword>
<evidence type="ECO:0000256" key="12">
    <source>
        <dbReference type="SAM" id="Phobius"/>
    </source>
</evidence>
<dbReference type="CDD" id="cd12830">
    <property type="entry name" value="MtCorA-like"/>
    <property type="match status" value="1"/>
</dbReference>
<evidence type="ECO:0000256" key="2">
    <source>
        <dbReference type="ARBA" id="ARBA00009765"/>
    </source>
</evidence>
<dbReference type="Gene3D" id="1.20.58.340">
    <property type="entry name" value="Magnesium transport protein CorA, transmembrane region"/>
    <property type="match status" value="2"/>
</dbReference>
<proteinExistence type="inferred from homology"/>
<comment type="catalytic activity">
    <reaction evidence="10">
        <text>Mg(2+)(in) = Mg(2+)(out)</text>
        <dbReference type="Rhea" id="RHEA:29827"/>
        <dbReference type="ChEBI" id="CHEBI:18420"/>
    </reaction>
</comment>
<dbReference type="GO" id="GO:0015087">
    <property type="term" value="F:cobalt ion transmembrane transporter activity"/>
    <property type="evidence" value="ECO:0007669"/>
    <property type="project" value="TreeGrafter"/>
</dbReference>
<dbReference type="RefSeq" id="WP_179398024.1">
    <property type="nucleotide sequence ID" value="NZ_JACBZO010000001.1"/>
</dbReference>